<feature type="transmembrane region" description="Helical" evidence="1">
    <location>
        <begin position="36"/>
        <end position="57"/>
    </location>
</feature>
<dbReference type="AlphaFoldDB" id="A0A846N4P1"/>
<sequence>MILAPSLVTRAALVGSVLQLALSGLRHFVTSLTPVTVLYGHMMLAATAGYLYGLILGQGYARGALGGAIAGGLSVVPAYGLSLLLGDSDGISAVTLTAIAIGTGAVGGAFGQMGAILKKLGY</sequence>
<keyword evidence="1" id="KW-1133">Transmembrane helix</keyword>
<reference evidence="2 3" key="1">
    <citation type="submission" date="2020-03" db="EMBL/GenBank/DDBJ databases">
        <title>Genomic Encyclopedia of Type Strains, Phase IV (KMG-IV): sequencing the most valuable type-strain genomes for metagenomic binning, comparative biology and taxonomic classification.</title>
        <authorList>
            <person name="Goeker M."/>
        </authorList>
    </citation>
    <scope>NUCLEOTIDE SEQUENCE [LARGE SCALE GENOMIC DNA]</scope>
    <source>
        <strain evidence="2 3">DSM 19867</strain>
    </source>
</reference>
<keyword evidence="1" id="KW-0472">Membrane</keyword>
<evidence type="ECO:0000313" key="3">
    <source>
        <dbReference type="Proteomes" id="UP000570514"/>
    </source>
</evidence>
<keyword evidence="3" id="KW-1185">Reference proteome</keyword>
<feature type="transmembrane region" description="Helical" evidence="1">
    <location>
        <begin position="64"/>
        <end position="85"/>
    </location>
</feature>
<comment type="caution">
    <text evidence="2">The sequence shown here is derived from an EMBL/GenBank/DDBJ whole genome shotgun (WGS) entry which is preliminary data.</text>
</comment>
<proteinExistence type="predicted"/>
<protein>
    <submittedName>
        <fullName evidence="2">Uncharacterized protein</fullName>
    </submittedName>
</protein>
<evidence type="ECO:0000313" key="2">
    <source>
        <dbReference type="EMBL" id="NIK90445.1"/>
    </source>
</evidence>
<keyword evidence="1" id="KW-0812">Transmembrane</keyword>
<name>A0A846N4P1_9PROT</name>
<dbReference type="EMBL" id="JAASRM010000001">
    <property type="protein sequence ID" value="NIK90445.1"/>
    <property type="molecule type" value="Genomic_DNA"/>
</dbReference>
<accession>A0A846N4P1</accession>
<organism evidence="2 3">
    <name type="scientific">Rhizomicrobium palustre</name>
    <dbReference type="NCBI Taxonomy" id="189966"/>
    <lineage>
        <taxon>Bacteria</taxon>
        <taxon>Pseudomonadati</taxon>
        <taxon>Pseudomonadota</taxon>
        <taxon>Alphaproteobacteria</taxon>
        <taxon>Micropepsales</taxon>
        <taxon>Micropepsaceae</taxon>
        <taxon>Rhizomicrobium</taxon>
    </lineage>
</organism>
<dbReference type="Proteomes" id="UP000570514">
    <property type="component" value="Unassembled WGS sequence"/>
</dbReference>
<gene>
    <name evidence="2" type="ORF">FHS83_003763</name>
</gene>
<evidence type="ECO:0000256" key="1">
    <source>
        <dbReference type="SAM" id="Phobius"/>
    </source>
</evidence>
<dbReference type="RefSeq" id="WP_167085006.1">
    <property type="nucleotide sequence ID" value="NZ_BAAADC010000001.1"/>
</dbReference>
<feature type="transmembrane region" description="Helical" evidence="1">
    <location>
        <begin position="91"/>
        <end position="117"/>
    </location>
</feature>